<dbReference type="AlphaFoldDB" id="A0A3P6QN52"/>
<feature type="signal peptide" evidence="10">
    <location>
        <begin position="1"/>
        <end position="22"/>
    </location>
</feature>
<protein>
    <recommendedName>
        <fullName evidence="11">G-protein coupled receptors family 1 profile domain-containing protein</fullName>
    </recommendedName>
</protein>
<feature type="transmembrane region" description="Helical" evidence="9">
    <location>
        <begin position="45"/>
        <end position="65"/>
    </location>
</feature>
<dbReference type="GO" id="GO:0008528">
    <property type="term" value="F:G protein-coupled peptide receptor activity"/>
    <property type="evidence" value="ECO:0007669"/>
    <property type="project" value="InterPro"/>
</dbReference>
<dbReference type="InterPro" id="IPR019427">
    <property type="entry name" value="7TM_GPCR_serpentine_rcpt_Srw"/>
</dbReference>
<name>A0A3P6QN52_DIBLA</name>
<keyword evidence="5 9" id="KW-0472">Membrane</keyword>
<dbReference type="EMBL" id="UYRU01008243">
    <property type="protein sequence ID" value="VDK41925.1"/>
    <property type="molecule type" value="Genomic_DNA"/>
</dbReference>
<dbReference type="PANTHER" id="PTHR45695">
    <property type="entry name" value="LEUCOKININ RECEPTOR-RELATED"/>
    <property type="match status" value="1"/>
</dbReference>
<keyword evidence="2 9" id="KW-0812">Transmembrane</keyword>
<dbReference type="PANTHER" id="PTHR45695:SF9">
    <property type="entry name" value="LEUCOKININ RECEPTOR"/>
    <property type="match status" value="1"/>
</dbReference>
<evidence type="ECO:0000313" key="12">
    <source>
        <dbReference type="EMBL" id="VDK41925.1"/>
    </source>
</evidence>
<organism evidence="12 13">
    <name type="scientific">Dibothriocephalus latus</name>
    <name type="common">Fish tapeworm</name>
    <name type="synonym">Diphyllobothrium latum</name>
    <dbReference type="NCBI Taxonomy" id="60516"/>
    <lineage>
        <taxon>Eukaryota</taxon>
        <taxon>Metazoa</taxon>
        <taxon>Spiralia</taxon>
        <taxon>Lophotrochozoa</taxon>
        <taxon>Platyhelminthes</taxon>
        <taxon>Cestoda</taxon>
        <taxon>Eucestoda</taxon>
        <taxon>Diphyllobothriidea</taxon>
        <taxon>Diphyllobothriidae</taxon>
        <taxon>Dibothriocephalus</taxon>
    </lineage>
</organism>
<reference evidence="12 13" key="1">
    <citation type="submission" date="2018-11" db="EMBL/GenBank/DDBJ databases">
        <authorList>
            <consortium name="Pathogen Informatics"/>
        </authorList>
    </citation>
    <scope>NUCLEOTIDE SEQUENCE [LARGE SCALE GENOMIC DNA]</scope>
</reference>
<feature type="domain" description="G-protein coupled receptors family 1 profile" evidence="11">
    <location>
        <begin position="1"/>
        <end position="262"/>
    </location>
</feature>
<feature type="transmembrane region" description="Helical" evidence="9">
    <location>
        <begin position="242"/>
        <end position="265"/>
    </location>
</feature>
<dbReference type="InterPro" id="IPR017452">
    <property type="entry name" value="GPCR_Rhodpsn_7TM"/>
</dbReference>
<keyword evidence="13" id="KW-1185">Reference proteome</keyword>
<feature type="region of interest" description="Disordered" evidence="8">
    <location>
        <begin position="291"/>
        <end position="312"/>
    </location>
</feature>
<keyword evidence="10" id="KW-0732">Signal</keyword>
<evidence type="ECO:0000256" key="1">
    <source>
        <dbReference type="ARBA" id="ARBA00004141"/>
    </source>
</evidence>
<evidence type="ECO:0000256" key="9">
    <source>
        <dbReference type="SAM" id="Phobius"/>
    </source>
</evidence>
<evidence type="ECO:0000256" key="2">
    <source>
        <dbReference type="ARBA" id="ARBA00022692"/>
    </source>
</evidence>
<feature type="chain" id="PRO_5018114842" description="G-protein coupled receptors family 1 profile domain-containing protein" evidence="10">
    <location>
        <begin position="23"/>
        <end position="348"/>
    </location>
</feature>
<sequence>MLIWICITLLLLLPMLPYPIYWRVINNDCDPLDSNAFYVTTLNDLIIWGIIPLMGMTISTIVICWNMTQAAKNLSGQYGLKTVEKPWANSESTVGRPRRLTRTSITSTSSGAFYSTKLRRNTLNSPFFIQKPQDPLQRRVPAPRTSIPSVAYNSFTGNLRRVSPGTVQDSIWSSTVELNKSGSTRPVDAHSVRHNAKDNTGQVTRLLVCMNICYLASTFPLLTFLMFRNFSSVHVPPDIHRFAYYLCRSFCFINSCTNWIFYCLVGKRFRQQAKRIMLVCLKASRFRSEDTTEVQRIPPNYPPQGNTIEQEDKDGDTLLKQPSEETKYQRNNSAVHDMKHIMTGIPNR</sequence>
<evidence type="ECO:0000256" key="7">
    <source>
        <dbReference type="ARBA" id="ARBA00023224"/>
    </source>
</evidence>
<evidence type="ECO:0000256" key="3">
    <source>
        <dbReference type="ARBA" id="ARBA00022989"/>
    </source>
</evidence>
<proteinExistence type="predicted"/>
<dbReference type="OrthoDB" id="6234217at2759"/>
<dbReference type="Gene3D" id="1.20.1070.10">
    <property type="entry name" value="Rhodopsin 7-helix transmembrane proteins"/>
    <property type="match status" value="1"/>
</dbReference>
<evidence type="ECO:0000259" key="11">
    <source>
        <dbReference type="PROSITE" id="PS50262"/>
    </source>
</evidence>
<keyword evidence="6" id="KW-0675">Receptor</keyword>
<dbReference type="Pfam" id="PF10324">
    <property type="entry name" value="7TM_GPCR_Srw"/>
    <property type="match status" value="1"/>
</dbReference>
<comment type="subcellular location">
    <subcellularLocation>
        <location evidence="1">Membrane</location>
        <topology evidence="1">Multi-pass membrane protein</topology>
    </subcellularLocation>
</comment>
<feature type="transmembrane region" description="Helical" evidence="9">
    <location>
        <begin position="206"/>
        <end position="227"/>
    </location>
</feature>
<accession>A0A3P6QN52</accession>
<evidence type="ECO:0000256" key="8">
    <source>
        <dbReference type="SAM" id="MobiDB-lite"/>
    </source>
</evidence>
<keyword evidence="3 9" id="KW-1133">Transmembrane helix</keyword>
<evidence type="ECO:0000256" key="5">
    <source>
        <dbReference type="ARBA" id="ARBA00023136"/>
    </source>
</evidence>
<keyword evidence="4" id="KW-0297">G-protein coupled receptor</keyword>
<dbReference type="PROSITE" id="PS50262">
    <property type="entry name" value="G_PROTEIN_RECEP_F1_2"/>
    <property type="match status" value="1"/>
</dbReference>
<dbReference type="SUPFAM" id="SSF81321">
    <property type="entry name" value="Family A G protein-coupled receptor-like"/>
    <property type="match status" value="1"/>
</dbReference>
<evidence type="ECO:0000313" key="13">
    <source>
        <dbReference type="Proteomes" id="UP000281553"/>
    </source>
</evidence>
<dbReference type="GO" id="GO:0005886">
    <property type="term" value="C:plasma membrane"/>
    <property type="evidence" value="ECO:0007669"/>
    <property type="project" value="TreeGrafter"/>
</dbReference>
<evidence type="ECO:0000256" key="6">
    <source>
        <dbReference type="ARBA" id="ARBA00023170"/>
    </source>
</evidence>
<keyword evidence="7" id="KW-0807">Transducer</keyword>
<evidence type="ECO:0000256" key="10">
    <source>
        <dbReference type="SAM" id="SignalP"/>
    </source>
</evidence>
<gene>
    <name evidence="12" type="ORF">DILT_LOCUS1293</name>
</gene>
<dbReference type="Proteomes" id="UP000281553">
    <property type="component" value="Unassembled WGS sequence"/>
</dbReference>
<evidence type="ECO:0000256" key="4">
    <source>
        <dbReference type="ARBA" id="ARBA00023040"/>
    </source>
</evidence>